<dbReference type="Gene3D" id="3.30.1200.10">
    <property type="entry name" value="YggU-like"/>
    <property type="match status" value="1"/>
</dbReference>
<dbReference type="NCBIfam" id="TIGR00251">
    <property type="entry name" value="DUF167 family protein"/>
    <property type="match status" value="1"/>
</dbReference>
<accession>A0ABT8M6D7</accession>
<evidence type="ECO:0000313" key="3">
    <source>
        <dbReference type="EMBL" id="MDN7023499.1"/>
    </source>
</evidence>
<dbReference type="Pfam" id="PF02594">
    <property type="entry name" value="DUF167"/>
    <property type="match status" value="1"/>
</dbReference>
<name>A0ABT8M6D7_9EURY</name>
<dbReference type="InterPro" id="IPR036591">
    <property type="entry name" value="YggU-like_sf"/>
</dbReference>
<dbReference type="Proteomes" id="UP001168338">
    <property type="component" value="Unassembled WGS sequence"/>
</dbReference>
<proteinExistence type="inferred from homology"/>
<reference evidence="3" key="1">
    <citation type="submission" date="2019-05" db="EMBL/GenBank/DDBJ databases">
        <title>Methanoculleus sp. FWC-SCC1, a methanogenic archaeon isolated from deep marine cold seep.</title>
        <authorList>
            <person name="Chen Y.-W."/>
            <person name="Chen S.-C."/>
            <person name="Teng N.-H."/>
            <person name="Lai M.-C."/>
        </authorList>
    </citation>
    <scope>NUCLEOTIDE SEQUENCE</scope>
    <source>
        <strain evidence="3">FWC-SCC1</strain>
    </source>
</reference>
<organism evidence="3 4">
    <name type="scientific">Methanoculleus frigidifontis</name>
    <dbReference type="NCBI Taxonomy" id="2584085"/>
    <lineage>
        <taxon>Archaea</taxon>
        <taxon>Methanobacteriati</taxon>
        <taxon>Methanobacteriota</taxon>
        <taxon>Stenosarchaea group</taxon>
        <taxon>Methanomicrobia</taxon>
        <taxon>Methanomicrobiales</taxon>
        <taxon>Methanomicrobiaceae</taxon>
        <taxon>Methanoculleus</taxon>
    </lineage>
</organism>
<evidence type="ECO:0000256" key="2">
    <source>
        <dbReference type="HAMAP-Rule" id="MF_00634"/>
    </source>
</evidence>
<dbReference type="PANTHER" id="PTHR13420:SF7">
    <property type="entry name" value="UPF0235 PROTEIN C15ORF40"/>
    <property type="match status" value="1"/>
</dbReference>
<comment type="caution">
    <text evidence="3">The sequence shown here is derived from an EMBL/GenBank/DDBJ whole genome shotgun (WGS) entry which is preliminary data.</text>
</comment>
<protein>
    <recommendedName>
        <fullName evidence="2">UPF0235 protein FGU65_01045</fullName>
    </recommendedName>
</protein>
<sequence>MTSFADAVTETDTGVRIALDVSAGAKKTVFPAGYNEWRRSIRCQIAAPAVGGRANKEIVRVVADTIGIPQSSVAIASGATSSQKSIQIIGKARADVLAVLKPLLGT</sequence>
<gene>
    <name evidence="3" type="ORF">FGU65_01045</name>
</gene>
<dbReference type="EMBL" id="VCYH01000001">
    <property type="protein sequence ID" value="MDN7023499.1"/>
    <property type="molecule type" value="Genomic_DNA"/>
</dbReference>
<dbReference type="SUPFAM" id="SSF69786">
    <property type="entry name" value="YggU-like"/>
    <property type="match status" value="1"/>
</dbReference>
<keyword evidence="4" id="KW-1185">Reference proteome</keyword>
<comment type="similarity">
    <text evidence="1 2">Belongs to the UPF0235 family.</text>
</comment>
<evidence type="ECO:0000256" key="1">
    <source>
        <dbReference type="ARBA" id="ARBA00010364"/>
    </source>
</evidence>
<dbReference type="SMART" id="SM01152">
    <property type="entry name" value="DUF167"/>
    <property type="match status" value="1"/>
</dbReference>
<evidence type="ECO:0000313" key="4">
    <source>
        <dbReference type="Proteomes" id="UP001168338"/>
    </source>
</evidence>
<dbReference type="RefSeq" id="WP_301662541.1">
    <property type="nucleotide sequence ID" value="NZ_VCYH01000001.1"/>
</dbReference>
<dbReference type="InterPro" id="IPR003746">
    <property type="entry name" value="DUF167"/>
</dbReference>
<dbReference type="HAMAP" id="MF_00634">
    <property type="entry name" value="UPF0235"/>
    <property type="match status" value="1"/>
</dbReference>
<dbReference type="PANTHER" id="PTHR13420">
    <property type="entry name" value="UPF0235 PROTEIN C15ORF40"/>
    <property type="match status" value="1"/>
</dbReference>